<evidence type="ECO:0000313" key="1">
    <source>
        <dbReference type="EMBL" id="KAJ8494968.1"/>
    </source>
</evidence>
<dbReference type="Proteomes" id="UP001215151">
    <property type="component" value="Unassembled WGS sequence"/>
</dbReference>
<accession>A0AAD7XEY7</accession>
<evidence type="ECO:0000313" key="2">
    <source>
        <dbReference type="Proteomes" id="UP001215151"/>
    </source>
</evidence>
<dbReference type="EMBL" id="JAPEVG010000029">
    <property type="protein sequence ID" value="KAJ8494968.1"/>
    <property type="molecule type" value="Genomic_DNA"/>
</dbReference>
<protein>
    <submittedName>
        <fullName evidence="1">Uncharacterized protein</fullName>
    </submittedName>
</protein>
<comment type="caution">
    <text evidence="1">The sequence shown here is derived from an EMBL/GenBank/DDBJ whole genome shotgun (WGS) entry which is preliminary data.</text>
</comment>
<name>A0AAD7XEY7_9APHY</name>
<dbReference type="AlphaFoldDB" id="A0AAD7XEY7"/>
<reference evidence="1" key="1">
    <citation type="submission" date="2022-11" db="EMBL/GenBank/DDBJ databases">
        <title>Genome Sequence of Cubamyces cubensis.</title>
        <authorList>
            <person name="Buettner E."/>
        </authorList>
    </citation>
    <scope>NUCLEOTIDE SEQUENCE</scope>
    <source>
        <strain evidence="1">MPL-01</strain>
    </source>
</reference>
<keyword evidence="2" id="KW-1185">Reference proteome</keyword>
<sequence length="641" mass="71719">MMTEELKQQPITSPVHPALLNPDVLNEVFRHLSPIRDHKMLARTGLLPLVISDALPYNDPQVPVKRKSLMNAAQACKAFSEPASSALWEAIVDGFWPLLCPFPTFRMDYASSGITQNDPAGDPTGAPRESINEEIETFLQGISPAHWLIWERCARRVRFLAVRDGSDNLTLVSSFLHILMAKRQTAASHPFPGLQTLLFDETGGDSTRVQLLRLLSLAPSLSAICIHSTRTSLMSIHDLSDDLELLSQSYLPGTLQILHASCEMCHPQGRIDDLRNVRLFRRLQTFRADNLAPLAFDLLLPQLADLAELQNLYLSLLSPICYYDTSPHDDEDRHESIVATPKLGMKPSSQYGFRALKQLHVSGEPRKISQILTCVESSTLGDIALFVTLLSSADILPMLTDLASRSAIFMSLRKLRVHYDIKWDWSSSQAIRAGETSLLHTPLFDTLGPLLQLRALEDLWLQSDGRVFAITDMDITAIGEAWPYIRKLTVISHPSHEAPAKVVPLLSASRPSFSSLVHLAMRCQSLEELLINSPPRDMSEDDVDALEEFAAAGRSNITPQSRLRRLTPAAFYDPHWLELSLSDVDRLAMVLHHLFPSLDDLVDVPEFRFYKENLLRIEEGAEGKLEHSDIFKLFARIAALG</sequence>
<organism evidence="1 2">
    <name type="scientific">Trametes cubensis</name>
    <dbReference type="NCBI Taxonomy" id="1111947"/>
    <lineage>
        <taxon>Eukaryota</taxon>
        <taxon>Fungi</taxon>
        <taxon>Dikarya</taxon>
        <taxon>Basidiomycota</taxon>
        <taxon>Agaricomycotina</taxon>
        <taxon>Agaricomycetes</taxon>
        <taxon>Polyporales</taxon>
        <taxon>Polyporaceae</taxon>
        <taxon>Trametes</taxon>
    </lineage>
</organism>
<gene>
    <name evidence="1" type="ORF">ONZ51_g1989</name>
</gene>
<proteinExistence type="predicted"/>